<reference evidence="3 4" key="1">
    <citation type="journal article" date="2016" name="PLoS Pathog.">
        <title>Biosynthesis of antibiotic leucinostatins in bio-control fungus Purpureocillium lilacinum and their inhibition on phytophthora revealed by genome mining.</title>
        <authorList>
            <person name="Wang G."/>
            <person name="Liu Z."/>
            <person name="Lin R."/>
            <person name="Li E."/>
            <person name="Mao Z."/>
            <person name="Ling J."/>
            <person name="Yang Y."/>
            <person name="Yin W.B."/>
            <person name="Xie B."/>
        </authorList>
    </citation>
    <scope>NUCLEOTIDE SEQUENCE [LARGE SCALE GENOMIC DNA]</scope>
    <source>
        <strain evidence="3">170</strain>
    </source>
</reference>
<protein>
    <recommendedName>
        <fullName evidence="2">Zinc knuckle domain-containing protein</fullName>
    </recommendedName>
</protein>
<feature type="domain" description="Zinc knuckle" evidence="2">
    <location>
        <begin position="146"/>
        <end position="167"/>
    </location>
</feature>
<sequence>MTYIVESWTRRSLPAFGGDLETNPSLYQREWQFRPGNQAGRSQVSTAQPLNNRPNRQSCASRHKTALDSVAREATQTQKSQPNRIRSVSIGSGKTTGGRASGRRIQPSVRRRRSQWEVSSDETRLPVQIRSAAVGIAVRAPSKRSKCHGFGHRKNSKACPMKYSGSASQSESKGQERCIVVKL</sequence>
<evidence type="ECO:0000256" key="1">
    <source>
        <dbReference type="SAM" id="MobiDB-lite"/>
    </source>
</evidence>
<feature type="region of interest" description="Disordered" evidence="1">
    <location>
        <begin position="73"/>
        <end position="106"/>
    </location>
</feature>
<keyword evidence="4" id="KW-1185">Reference proteome</keyword>
<evidence type="ECO:0000313" key="3">
    <source>
        <dbReference type="EMBL" id="OWT42255.1"/>
    </source>
</evidence>
<organism evidence="3 4">
    <name type="scientific">Pochonia chlamydosporia 170</name>
    <dbReference type="NCBI Taxonomy" id="1380566"/>
    <lineage>
        <taxon>Eukaryota</taxon>
        <taxon>Fungi</taxon>
        <taxon>Dikarya</taxon>
        <taxon>Ascomycota</taxon>
        <taxon>Pezizomycotina</taxon>
        <taxon>Sordariomycetes</taxon>
        <taxon>Hypocreomycetidae</taxon>
        <taxon>Hypocreales</taxon>
        <taxon>Clavicipitaceae</taxon>
        <taxon>Pochonia</taxon>
    </lineage>
</organism>
<comment type="caution">
    <text evidence="3">The sequence shown here is derived from an EMBL/GenBank/DDBJ whole genome shotgun (WGS) entry which is preliminary data.</text>
</comment>
<dbReference type="GeneID" id="33937330"/>
<proteinExistence type="predicted"/>
<evidence type="ECO:0000313" key="4">
    <source>
        <dbReference type="Proteomes" id="UP000078397"/>
    </source>
</evidence>
<feature type="compositionally biased region" description="Polar residues" evidence="1">
    <location>
        <begin position="39"/>
        <end position="60"/>
    </location>
</feature>
<dbReference type="Pfam" id="PF15288">
    <property type="entry name" value="zf-CCHC_6"/>
    <property type="match status" value="1"/>
</dbReference>
<name>A0A219AQ54_METCM</name>
<dbReference type="InterPro" id="IPR041670">
    <property type="entry name" value="Znf-CCHC_6"/>
</dbReference>
<feature type="compositionally biased region" description="Polar residues" evidence="1">
    <location>
        <begin position="74"/>
        <end position="93"/>
    </location>
</feature>
<feature type="region of interest" description="Disordered" evidence="1">
    <location>
        <begin position="35"/>
        <end position="60"/>
    </location>
</feature>
<dbReference type="EMBL" id="LSBJ02000031">
    <property type="protein sequence ID" value="OWT42255.1"/>
    <property type="molecule type" value="Genomic_DNA"/>
</dbReference>
<dbReference type="KEGG" id="pchm:VFPPC_18613"/>
<gene>
    <name evidence="3" type="ORF">VFPPC_18613</name>
</gene>
<dbReference type="AlphaFoldDB" id="A0A219AQ54"/>
<evidence type="ECO:0000259" key="2">
    <source>
        <dbReference type="Pfam" id="PF15288"/>
    </source>
</evidence>
<dbReference type="Proteomes" id="UP000078397">
    <property type="component" value="Unassembled WGS sequence"/>
</dbReference>
<accession>A0A219AQ54</accession>
<dbReference type="RefSeq" id="XP_022284800.1">
    <property type="nucleotide sequence ID" value="XM_022430199.1"/>
</dbReference>